<evidence type="ECO:0000256" key="1">
    <source>
        <dbReference type="ARBA" id="ARBA00008106"/>
    </source>
</evidence>
<evidence type="ECO:0000313" key="6">
    <source>
        <dbReference type="Proteomes" id="UP000017822"/>
    </source>
</evidence>
<dbReference type="NCBIfam" id="TIGR01493">
    <property type="entry name" value="HAD-SF-IA-v2"/>
    <property type="match status" value="1"/>
</dbReference>
<dbReference type="Gene3D" id="3.40.50.1000">
    <property type="entry name" value="HAD superfamily/HAD-like"/>
    <property type="match status" value="1"/>
</dbReference>
<keyword evidence="2 3" id="KW-0378">Hydrolase</keyword>
<comment type="caution">
    <text evidence="5">The sequence shown here is derived from an EMBL/GenBank/DDBJ whole genome shotgun (WGS) entry which is preliminary data.</text>
</comment>
<dbReference type="GO" id="GO:0018784">
    <property type="term" value="F:(S)-2-haloacid dehalogenase activity"/>
    <property type="evidence" value="ECO:0007669"/>
    <property type="project" value="UniProtKB-UniRule"/>
</dbReference>
<feature type="signal peptide" evidence="4">
    <location>
        <begin position="1"/>
        <end position="22"/>
    </location>
</feature>
<comment type="similarity">
    <text evidence="1 3">Belongs to the HAD-like hydrolase superfamily. S-2-haloalkanoic acid dehalogenase family.</text>
</comment>
<dbReference type="Gene3D" id="1.10.150.240">
    <property type="entry name" value="Putative phosphatase, domain 2"/>
    <property type="match status" value="1"/>
</dbReference>
<dbReference type="InterPro" id="IPR023198">
    <property type="entry name" value="PGP-like_dom2"/>
</dbReference>
<dbReference type="PANTHER" id="PTHR43316">
    <property type="entry name" value="HYDROLASE, HALOACID DELAHOGENASE-RELATED"/>
    <property type="match status" value="1"/>
</dbReference>
<feature type="chain" id="PRO_5004725782" description="(S)-2-haloacid dehalogenase" evidence="4">
    <location>
        <begin position="23"/>
        <end position="252"/>
    </location>
</feature>
<comment type="catalytic activity">
    <reaction evidence="3">
        <text>an (S)-2-haloacid + H2O = a (2R)-2-hydroxycarboxylate + a halide anion + H(+)</text>
        <dbReference type="Rhea" id="RHEA:11192"/>
        <dbReference type="ChEBI" id="CHEBI:15377"/>
        <dbReference type="ChEBI" id="CHEBI:15378"/>
        <dbReference type="ChEBI" id="CHEBI:16042"/>
        <dbReference type="ChEBI" id="CHEBI:58314"/>
        <dbReference type="ChEBI" id="CHEBI:137405"/>
        <dbReference type="EC" id="3.8.1.2"/>
    </reaction>
</comment>
<evidence type="ECO:0000256" key="2">
    <source>
        <dbReference type="ARBA" id="ARBA00022801"/>
    </source>
</evidence>
<name>V4QCR0_STUCH</name>
<evidence type="ECO:0000256" key="4">
    <source>
        <dbReference type="SAM" id="SignalP"/>
    </source>
</evidence>
<accession>V4QCR0</accession>
<sequence length="252" mass="27021">MRRALVNTLLAVALLVSGLAQANAFAGTKAPAVIFLDINETLLNLEPMRVSVGQALGGRPDLLSLWFSTMLHYSLVETSIEQYHDFGSVGTAALMMVAQAHGINLTEAAARAAVVEPITRLPAHADVRPGLQILRDKGYTLVALTNSSRRAVQAQMLFAGLDDLISDYLSSESLESYKPNLAVYKWASKQRGVAPEDALLVAAHGWDIAGAKRAGLRTAFVSRPGQSLYPLVASSDYVVKDIEALAKALPPR</sequence>
<comment type="function">
    <text evidence="3">Catalyzes the hydrolytic dehalogenation of small (S)-2-haloalkanoic acids to yield the corresponding (R)-2-hydroxyalkanoic acids.</text>
</comment>
<keyword evidence="4" id="KW-0732">Signal</keyword>
<reference evidence="5 6" key="1">
    <citation type="submission" date="2013-07" db="EMBL/GenBank/DDBJ databases">
        <authorList>
            <person name="Schaap P.J."/>
            <person name="Mehboob F."/>
            <person name="Oosterkamp M.J."/>
            <person name="de Vos W.M."/>
            <person name="Stams A.J.M."/>
            <person name="Koehorst J.J."/>
        </authorList>
    </citation>
    <scope>NUCLEOTIDE SEQUENCE [LARGE SCALE GENOMIC DNA]</scope>
    <source>
        <strain evidence="5 6">AW-1</strain>
    </source>
</reference>
<protein>
    <recommendedName>
        <fullName evidence="3">(S)-2-haloacid dehalogenase</fullName>
        <ecNumber evidence="3">3.8.1.2</ecNumber>
    </recommendedName>
    <alternativeName>
        <fullName evidence="3">2-haloalkanoic acid dehalogenase</fullName>
    </alternativeName>
    <alternativeName>
        <fullName evidence="3">Halocarboxylic acid halidohydrolase</fullName>
    </alternativeName>
    <alternativeName>
        <fullName evidence="3">L-2-haloacid dehalogenase</fullName>
    </alternativeName>
</protein>
<dbReference type="EC" id="3.8.1.2" evidence="3"/>
<proteinExistence type="inferred from homology"/>
<dbReference type="SFLD" id="SFLDS00003">
    <property type="entry name" value="Haloacid_Dehalogenase"/>
    <property type="match status" value="1"/>
</dbReference>
<evidence type="ECO:0000313" key="5">
    <source>
        <dbReference type="EMBL" id="ESQ97658.1"/>
    </source>
</evidence>
<dbReference type="EMBL" id="AOFQ01000059">
    <property type="protein sequence ID" value="ESQ97658.1"/>
    <property type="molecule type" value="Genomic_DNA"/>
</dbReference>
<dbReference type="CDD" id="cd02588">
    <property type="entry name" value="HAD_L2-DEX"/>
    <property type="match status" value="1"/>
</dbReference>
<dbReference type="PATRIC" id="fig|1263865.4.peg.3801"/>
<dbReference type="PANTHER" id="PTHR43316:SF3">
    <property type="entry name" value="HALOACID DEHALOGENASE, TYPE II (AFU_ORTHOLOGUE AFUA_2G07750)-RELATED"/>
    <property type="match status" value="1"/>
</dbReference>
<dbReference type="Pfam" id="PF00702">
    <property type="entry name" value="Hydrolase"/>
    <property type="match status" value="1"/>
</dbReference>
<dbReference type="NCBIfam" id="TIGR01428">
    <property type="entry name" value="HAD_type_II"/>
    <property type="match status" value="1"/>
</dbReference>
<dbReference type="SUPFAM" id="SSF56784">
    <property type="entry name" value="HAD-like"/>
    <property type="match status" value="1"/>
</dbReference>
<dbReference type="InterPro" id="IPR036412">
    <property type="entry name" value="HAD-like_sf"/>
</dbReference>
<gene>
    <name evidence="5" type="ORF">F753_19730</name>
</gene>
<dbReference type="InterPro" id="IPR006439">
    <property type="entry name" value="HAD-SF_hydro_IA"/>
</dbReference>
<dbReference type="InterPro" id="IPR023214">
    <property type="entry name" value="HAD_sf"/>
</dbReference>
<dbReference type="PRINTS" id="PR00413">
    <property type="entry name" value="HADHALOGNASE"/>
</dbReference>
<organism evidence="5 6">
    <name type="scientific">Stutzerimonas chloritidismutans AW-1</name>
    <dbReference type="NCBI Taxonomy" id="1263865"/>
    <lineage>
        <taxon>Bacteria</taxon>
        <taxon>Pseudomonadati</taxon>
        <taxon>Pseudomonadota</taxon>
        <taxon>Gammaproteobacteria</taxon>
        <taxon>Pseudomonadales</taxon>
        <taxon>Pseudomonadaceae</taxon>
        <taxon>Stutzerimonas</taxon>
    </lineage>
</organism>
<evidence type="ECO:0000256" key="3">
    <source>
        <dbReference type="RuleBase" id="RU368077"/>
    </source>
</evidence>
<dbReference type="SFLD" id="SFLDG01129">
    <property type="entry name" value="C1.5:_HAD__Beta-PGM__Phosphata"/>
    <property type="match status" value="1"/>
</dbReference>
<dbReference type="InterPro" id="IPR006328">
    <property type="entry name" value="2-HAD"/>
</dbReference>
<dbReference type="AlphaFoldDB" id="V4QCR0"/>
<dbReference type="InterPro" id="IPR051540">
    <property type="entry name" value="S-2-haloacid_dehalogenase"/>
</dbReference>
<dbReference type="Proteomes" id="UP000017822">
    <property type="component" value="Unassembled WGS sequence"/>
</dbReference>